<evidence type="ECO:0000313" key="2">
    <source>
        <dbReference type="EMBL" id="MFD2116416.1"/>
    </source>
</evidence>
<dbReference type="RefSeq" id="WP_377772560.1">
    <property type="nucleotide sequence ID" value="NZ_JBHUHO010000030.1"/>
</dbReference>
<dbReference type="Proteomes" id="UP001597362">
    <property type="component" value="Unassembled WGS sequence"/>
</dbReference>
<proteinExistence type="predicted"/>
<organism evidence="2 3">
    <name type="scientific">Paenibacillus yanchengensis</name>
    <dbReference type="NCBI Taxonomy" id="2035833"/>
    <lineage>
        <taxon>Bacteria</taxon>
        <taxon>Bacillati</taxon>
        <taxon>Bacillota</taxon>
        <taxon>Bacilli</taxon>
        <taxon>Bacillales</taxon>
        <taxon>Paenibacillaceae</taxon>
        <taxon>Paenibacillus</taxon>
    </lineage>
</organism>
<dbReference type="PANTHER" id="PTHR43649">
    <property type="entry name" value="ARABINOSE-BINDING PROTEIN-RELATED"/>
    <property type="match status" value="1"/>
</dbReference>
<accession>A0ABW4YL06</accession>
<dbReference type="InterPro" id="IPR006059">
    <property type="entry name" value="SBP"/>
</dbReference>
<gene>
    <name evidence="2" type="ORF">ACFSJH_11855</name>
</gene>
<sequence length="448" mass="50829">MYSMKRKYSLLAILLVVIMLVTACSKTATTPNGNNTGKENKESEVVTIKFMHWYNQKTGNWAELIEEFEKEHPGIKVESMPLVDNVSAVEYLKKLDLMTAAGDDMDVVAFHTYGEFAKRVEIGMLEPIDNLLSENNVNVSEEYSNDIKINDKYFGLPAKNVIPMILLNKEHLDAANLPVPTDWTWEEFAEYAKKLTEGEGANKRYGTYLRDGYAHYAVMETGMPDKNYIVNDDHTYYSDSPVYKNSLELRNKIENIDKSGVPLSEAISQKLDYRQQFFNGKVSMMVAGSWLISEWGEFVPDFTIAWAPYPRNSAEQKEVYIKPQGDVMSISKKSKNKEASFKFIRWFTTKGIDILGSNLSSWKESDVTSAVDKVIASTKRPEAIDKASLIHSIEKSISAKTIIPPVYITEAEKVYVNEAQLYLLGTQDIDTTMTNIKQKVEKVINTNK</sequence>
<reference evidence="3" key="1">
    <citation type="journal article" date="2019" name="Int. J. Syst. Evol. Microbiol.">
        <title>The Global Catalogue of Microorganisms (GCM) 10K type strain sequencing project: providing services to taxonomists for standard genome sequencing and annotation.</title>
        <authorList>
            <consortium name="The Broad Institute Genomics Platform"/>
            <consortium name="The Broad Institute Genome Sequencing Center for Infectious Disease"/>
            <person name="Wu L."/>
            <person name="Ma J."/>
        </authorList>
    </citation>
    <scope>NUCLEOTIDE SEQUENCE [LARGE SCALE GENOMIC DNA]</scope>
    <source>
        <strain evidence="3">GH52</strain>
    </source>
</reference>
<evidence type="ECO:0000313" key="3">
    <source>
        <dbReference type="Proteomes" id="UP001597362"/>
    </source>
</evidence>
<name>A0ABW4YL06_9BACL</name>
<dbReference type="InterPro" id="IPR050490">
    <property type="entry name" value="Bact_solute-bd_prot1"/>
</dbReference>
<dbReference type="PANTHER" id="PTHR43649:SF12">
    <property type="entry name" value="DIACETYLCHITOBIOSE BINDING PROTEIN DASA"/>
    <property type="match status" value="1"/>
</dbReference>
<dbReference type="Pfam" id="PF01547">
    <property type="entry name" value="SBP_bac_1"/>
    <property type="match status" value="1"/>
</dbReference>
<keyword evidence="3" id="KW-1185">Reference proteome</keyword>
<dbReference type="Gene3D" id="3.40.190.10">
    <property type="entry name" value="Periplasmic binding protein-like II"/>
    <property type="match status" value="1"/>
</dbReference>
<feature type="signal peptide" evidence="1">
    <location>
        <begin position="1"/>
        <end position="23"/>
    </location>
</feature>
<evidence type="ECO:0000256" key="1">
    <source>
        <dbReference type="SAM" id="SignalP"/>
    </source>
</evidence>
<feature type="chain" id="PRO_5046794023" evidence="1">
    <location>
        <begin position="24"/>
        <end position="448"/>
    </location>
</feature>
<comment type="caution">
    <text evidence="2">The sequence shown here is derived from an EMBL/GenBank/DDBJ whole genome shotgun (WGS) entry which is preliminary data.</text>
</comment>
<protein>
    <submittedName>
        <fullName evidence="2">ABC transporter substrate-binding protein</fullName>
    </submittedName>
</protein>
<dbReference type="EMBL" id="JBHUHO010000030">
    <property type="protein sequence ID" value="MFD2116416.1"/>
    <property type="molecule type" value="Genomic_DNA"/>
</dbReference>
<dbReference type="SUPFAM" id="SSF53850">
    <property type="entry name" value="Periplasmic binding protein-like II"/>
    <property type="match status" value="1"/>
</dbReference>
<dbReference type="PROSITE" id="PS51257">
    <property type="entry name" value="PROKAR_LIPOPROTEIN"/>
    <property type="match status" value="1"/>
</dbReference>
<keyword evidence="1" id="KW-0732">Signal</keyword>